<dbReference type="AlphaFoldDB" id="A0A165XW18"/>
<name>A0A165XW18_9AGAM</name>
<evidence type="ECO:0000259" key="5">
    <source>
        <dbReference type="PROSITE" id="PS50865"/>
    </source>
</evidence>
<evidence type="ECO:0000256" key="2">
    <source>
        <dbReference type="ARBA" id="ARBA00022771"/>
    </source>
</evidence>
<proteinExistence type="predicted"/>
<feature type="domain" description="MYND-type" evidence="5">
    <location>
        <begin position="35"/>
        <end position="77"/>
    </location>
</feature>
<gene>
    <name evidence="6" type="ORF">SISSUDRAFT_1123331</name>
</gene>
<dbReference type="EMBL" id="KV428312">
    <property type="protein sequence ID" value="KZT32612.1"/>
    <property type="molecule type" value="Genomic_DNA"/>
</dbReference>
<dbReference type="PROSITE" id="PS50865">
    <property type="entry name" value="ZF_MYND_2"/>
    <property type="match status" value="1"/>
</dbReference>
<reference evidence="6 7" key="1">
    <citation type="journal article" date="2016" name="Mol. Biol. Evol.">
        <title>Comparative Genomics of Early-Diverging Mushroom-Forming Fungi Provides Insights into the Origins of Lignocellulose Decay Capabilities.</title>
        <authorList>
            <person name="Nagy L.G."/>
            <person name="Riley R."/>
            <person name="Tritt A."/>
            <person name="Adam C."/>
            <person name="Daum C."/>
            <person name="Floudas D."/>
            <person name="Sun H."/>
            <person name="Yadav J.S."/>
            <person name="Pangilinan J."/>
            <person name="Larsson K.H."/>
            <person name="Matsuura K."/>
            <person name="Barry K."/>
            <person name="Labutti K."/>
            <person name="Kuo R."/>
            <person name="Ohm R.A."/>
            <person name="Bhattacharya S.S."/>
            <person name="Shirouzu T."/>
            <person name="Yoshinaga Y."/>
            <person name="Martin F.M."/>
            <person name="Grigoriev I.V."/>
            <person name="Hibbett D.S."/>
        </authorList>
    </citation>
    <scope>NUCLEOTIDE SEQUENCE [LARGE SCALE GENOMIC DNA]</scope>
    <source>
        <strain evidence="6 7">HHB10207 ss-3</strain>
    </source>
</reference>
<sequence length="302" mass="34906">MSLSNNPDEKTVFIKNSDFMKSTGTLCSKNAPRECAYCHATESPEMPHLVMCFDCRSTYVCNDEHMEALWPTHEILCLQVQRGNRFLEHLETMPDQRQIPNARERRLILEDWNTLHRYSIRQALGSALQTIRGPIDWTTHYFLFELFYRPESRRNPSNAFEINSVCIKQTPRSGTPNALGFEALQSILKEEEKRWSGIPPLAVIPCLFHIDGEFCWLVAHYVYQTDVLQSLAHNGWLERLQFAVRHGLVYRLVRGSGPQVASEWAVGAVSKKNKKWLWERKTVEEFLAIGIVLRRVDLLGST</sequence>
<keyword evidence="7" id="KW-1185">Reference proteome</keyword>
<dbReference type="Pfam" id="PF01753">
    <property type="entry name" value="zf-MYND"/>
    <property type="match status" value="1"/>
</dbReference>
<evidence type="ECO:0000256" key="3">
    <source>
        <dbReference type="ARBA" id="ARBA00022833"/>
    </source>
</evidence>
<protein>
    <recommendedName>
        <fullName evidence="5">MYND-type domain-containing protein</fullName>
    </recommendedName>
</protein>
<accession>A0A165XW18</accession>
<keyword evidence="1" id="KW-0479">Metal-binding</keyword>
<dbReference type="GO" id="GO:0008270">
    <property type="term" value="F:zinc ion binding"/>
    <property type="evidence" value="ECO:0007669"/>
    <property type="project" value="UniProtKB-KW"/>
</dbReference>
<evidence type="ECO:0000313" key="7">
    <source>
        <dbReference type="Proteomes" id="UP000076798"/>
    </source>
</evidence>
<evidence type="ECO:0000256" key="1">
    <source>
        <dbReference type="ARBA" id="ARBA00022723"/>
    </source>
</evidence>
<dbReference type="OrthoDB" id="2957110at2759"/>
<keyword evidence="3" id="KW-0862">Zinc</keyword>
<dbReference type="InterPro" id="IPR002893">
    <property type="entry name" value="Znf_MYND"/>
</dbReference>
<organism evidence="6 7">
    <name type="scientific">Sistotremastrum suecicum HHB10207 ss-3</name>
    <dbReference type="NCBI Taxonomy" id="1314776"/>
    <lineage>
        <taxon>Eukaryota</taxon>
        <taxon>Fungi</taxon>
        <taxon>Dikarya</taxon>
        <taxon>Basidiomycota</taxon>
        <taxon>Agaricomycotina</taxon>
        <taxon>Agaricomycetes</taxon>
        <taxon>Sistotremastrales</taxon>
        <taxon>Sistotremastraceae</taxon>
        <taxon>Sistotremastrum</taxon>
    </lineage>
</organism>
<keyword evidence="2 4" id="KW-0863">Zinc-finger</keyword>
<dbReference type="SUPFAM" id="SSF144232">
    <property type="entry name" value="HIT/MYND zinc finger-like"/>
    <property type="match status" value="1"/>
</dbReference>
<dbReference type="Gene3D" id="6.10.140.2220">
    <property type="match status" value="1"/>
</dbReference>
<evidence type="ECO:0000256" key="4">
    <source>
        <dbReference type="PROSITE-ProRule" id="PRU00134"/>
    </source>
</evidence>
<dbReference type="Proteomes" id="UP000076798">
    <property type="component" value="Unassembled WGS sequence"/>
</dbReference>
<evidence type="ECO:0000313" key="6">
    <source>
        <dbReference type="EMBL" id="KZT32612.1"/>
    </source>
</evidence>